<proteinExistence type="predicted"/>
<comment type="caution">
    <text evidence="2">The sequence shown here is derived from an EMBL/GenBank/DDBJ whole genome shotgun (WGS) entry which is preliminary data.</text>
</comment>
<evidence type="ECO:0000256" key="1">
    <source>
        <dbReference type="SAM" id="SignalP"/>
    </source>
</evidence>
<feature type="signal peptide" evidence="1">
    <location>
        <begin position="1"/>
        <end position="22"/>
    </location>
</feature>
<reference evidence="2" key="1">
    <citation type="submission" date="2020-06" db="EMBL/GenBank/DDBJ databases">
        <authorList>
            <consortium name="Plant Systems Biology data submission"/>
        </authorList>
    </citation>
    <scope>NUCLEOTIDE SEQUENCE</scope>
    <source>
        <strain evidence="2">D6</strain>
    </source>
</reference>
<keyword evidence="1" id="KW-0732">Signal</keyword>
<dbReference type="AlphaFoldDB" id="A0A9N8EQX0"/>
<dbReference type="EMBL" id="CAICTM010001420">
    <property type="protein sequence ID" value="CAB9523484.1"/>
    <property type="molecule type" value="Genomic_DNA"/>
</dbReference>
<protein>
    <submittedName>
        <fullName evidence="2">Uncharacterized protein</fullName>
    </submittedName>
</protein>
<evidence type="ECO:0000313" key="3">
    <source>
        <dbReference type="Proteomes" id="UP001153069"/>
    </source>
</evidence>
<accession>A0A9N8EQX0</accession>
<name>A0A9N8EQX0_9STRA</name>
<feature type="chain" id="PRO_5040422632" evidence="1">
    <location>
        <begin position="23"/>
        <end position="262"/>
    </location>
</feature>
<keyword evidence="3" id="KW-1185">Reference proteome</keyword>
<gene>
    <name evidence="2" type="ORF">SEMRO_1422_G271300.1</name>
</gene>
<dbReference type="Proteomes" id="UP001153069">
    <property type="component" value="Unassembled WGS sequence"/>
</dbReference>
<evidence type="ECO:0000313" key="2">
    <source>
        <dbReference type="EMBL" id="CAB9523484.1"/>
    </source>
</evidence>
<organism evidence="2 3">
    <name type="scientific">Seminavis robusta</name>
    <dbReference type="NCBI Taxonomy" id="568900"/>
    <lineage>
        <taxon>Eukaryota</taxon>
        <taxon>Sar</taxon>
        <taxon>Stramenopiles</taxon>
        <taxon>Ochrophyta</taxon>
        <taxon>Bacillariophyta</taxon>
        <taxon>Bacillariophyceae</taxon>
        <taxon>Bacillariophycidae</taxon>
        <taxon>Naviculales</taxon>
        <taxon>Naviculaceae</taxon>
        <taxon>Seminavis</taxon>
    </lineage>
</organism>
<sequence length="262" mass="30477">MMFKSILLSALVLLGLSGPVLGRIGEEDDAERSLGSDDQRWLCRVDRVRFFKTLNDNGDEEEYELQLDYDFFSWSNVLAWNRYFWKVDNVYFKSEIVQAEHDKHITEPDSYKANRFYDAYMLNYFGEPCNPPTDTESTNYDVVDGGFYGCYIYRNFGSILSESRANGNWCWDPAQSDKMKLHASFYVREMDAGSTDLGSQMYYQSHDDGWELHPSANSNGNWHRYFTKDSSDGRKTRVIVQCWTEEGSCQDIGYDTYFGSDD</sequence>